<dbReference type="InterPro" id="IPR001444">
    <property type="entry name" value="Flag_bb_rod_N"/>
</dbReference>
<dbReference type="EMBL" id="MLCO01000083">
    <property type="protein sequence ID" value="ONG54448.1"/>
    <property type="molecule type" value="Genomic_DNA"/>
</dbReference>
<feature type="region of interest" description="Disordered" evidence="7">
    <location>
        <begin position="63"/>
        <end position="93"/>
    </location>
</feature>
<evidence type="ECO:0000313" key="10">
    <source>
        <dbReference type="Proteomes" id="UP000188879"/>
    </source>
</evidence>
<comment type="subcellular location">
    <subcellularLocation>
        <location evidence="1 6">Bacterial flagellum basal body</location>
    </subcellularLocation>
</comment>
<dbReference type="GO" id="GO:0071973">
    <property type="term" value="P:bacterial-type flagellum-dependent cell motility"/>
    <property type="evidence" value="ECO:0007669"/>
    <property type="project" value="InterPro"/>
</dbReference>
<evidence type="ECO:0000256" key="1">
    <source>
        <dbReference type="ARBA" id="ARBA00004117"/>
    </source>
</evidence>
<dbReference type="OrthoDB" id="9788334at2"/>
<comment type="similarity">
    <text evidence="2 6">Belongs to the flagella basal body rod proteins family.</text>
</comment>
<feature type="domain" description="Flagellar basal body rod protein N-terminal" evidence="8">
    <location>
        <begin position="20"/>
        <end position="39"/>
    </location>
</feature>
<accession>A0A1V2H3D1</accession>
<dbReference type="GO" id="GO:0030694">
    <property type="term" value="C:bacterial-type flagellum basal body, rod"/>
    <property type="evidence" value="ECO:0007669"/>
    <property type="project" value="InterPro"/>
</dbReference>
<dbReference type="PIRSF" id="PIRSF002889">
    <property type="entry name" value="Rod_FlgB"/>
    <property type="match status" value="1"/>
</dbReference>
<dbReference type="Proteomes" id="UP000188879">
    <property type="component" value="Unassembled WGS sequence"/>
</dbReference>
<gene>
    <name evidence="9" type="ORF">BKE38_10180</name>
</gene>
<protein>
    <recommendedName>
        <fullName evidence="3 6">Flagellar basal body rod protein FlgB</fullName>
    </recommendedName>
</protein>
<evidence type="ECO:0000256" key="4">
    <source>
        <dbReference type="ARBA" id="ARBA00023143"/>
    </source>
</evidence>
<evidence type="ECO:0000256" key="2">
    <source>
        <dbReference type="ARBA" id="ARBA00009677"/>
    </source>
</evidence>
<proteinExistence type="inferred from homology"/>
<comment type="subunit">
    <text evidence="6">The basal body constitutes a major portion of the flagellar organelle and consists of a number of rings mounted on a central rod.</text>
</comment>
<comment type="function">
    <text evidence="5 6">Structural component of flagellum, the bacterial motility apparatus. Part of the rod structure of flagellar basal body.</text>
</comment>
<keyword evidence="9" id="KW-0969">Cilium</keyword>
<evidence type="ECO:0000256" key="3">
    <source>
        <dbReference type="ARBA" id="ARBA00014376"/>
    </source>
</evidence>
<reference evidence="9 10" key="1">
    <citation type="submission" date="2016-10" db="EMBL/GenBank/DDBJ databases">
        <title>Draft Genome sequence of Roseomonas sp. strain M3.</title>
        <authorList>
            <person name="Subhash Y."/>
            <person name="Lee S."/>
        </authorList>
    </citation>
    <scope>NUCLEOTIDE SEQUENCE [LARGE SCALE GENOMIC DNA]</scope>
    <source>
        <strain evidence="9 10">M3</strain>
    </source>
</reference>
<comment type="caution">
    <text evidence="9">The sequence shown here is derived from an EMBL/GenBank/DDBJ whole genome shotgun (WGS) entry which is preliminary data.</text>
</comment>
<organism evidence="9 10">
    <name type="scientific">Teichococcus deserti</name>
    <dbReference type="NCBI Taxonomy" id="1817963"/>
    <lineage>
        <taxon>Bacteria</taxon>
        <taxon>Pseudomonadati</taxon>
        <taxon>Pseudomonadota</taxon>
        <taxon>Alphaproteobacteria</taxon>
        <taxon>Acetobacterales</taxon>
        <taxon>Roseomonadaceae</taxon>
        <taxon>Roseomonas</taxon>
    </lineage>
</organism>
<keyword evidence="9" id="KW-0282">Flagellum</keyword>
<dbReference type="InterPro" id="IPR006300">
    <property type="entry name" value="FlgB"/>
</dbReference>
<evidence type="ECO:0000256" key="7">
    <source>
        <dbReference type="SAM" id="MobiDB-lite"/>
    </source>
</evidence>
<keyword evidence="9" id="KW-0966">Cell projection</keyword>
<evidence type="ECO:0000313" key="9">
    <source>
        <dbReference type="EMBL" id="ONG54448.1"/>
    </source>
</evidence>
<dbReference type="Pfam" id="PF00460">
    <property type="entry name" value="Flg_bb_rod"/>
    <property type="match status" value="1"/>
</dbReference>
<dbReference type="AlphaFoldDB" id="A0A1V2H3D1"/>
<evidence type="ECO:0000256" key="5">
    <source>
        <dbReference type="ARBA" id="ARBA00024934"/>
    </source>
</evidence>
<keyword evidence="10" id="KW-1185">Reference proteome</keyword>
<evidence type="ECO:0000256" key="6">
    <source>
        <dbReference type="PIRNR" id="PIRNR002889"/>
    </source>
</evidence>
<feature type="compositionally biased region" description="Basic and acidic residues" evidence="7">
    <location>
        <begin position="73"/>
        <end position="87"/>
    </location>
</feature>
<keyword evidence="4 6" id="KW-0975">Bacterial flagellum</keyword>
<evidence type="ECO:0000259" key="8">
    <source>
        <dbReference type="Pfam" id="PF00460"/>
    </source>
</evidence>
<name>A0A1V2H3D1_9PROT</name>
<sequence>MSQRSTDPLALAGQKLHWLDQRQRVLAQNIANANSPGYQPQDLAPFAQALERAGAGVAMARTDAQHLSTGVDPRARKDRNNAERKPDGNAVSLDQQALKVAETDQAHQLALGLHRSWVGLFRSALGRNG</sequence>
<dbReference type="RefSeq" id="WP_076957247.1">
    <property type="nucleotide sequence ID" value="NZ_MLCO01000083.1"/>
</dbReference>